<dbReference type="AlphaFoldDB" id="A0A388KQB5"/>
<keyword evidence="2" id="KW-0812">Transmembrane</keyword>
<dbReference type="Proteomes" id="UP000265515">
    <property type="component" value="Unassembled WGS sequence"/>
</dbReference>
<feature type="compositionally biased region" description="Low complexity" evidence="1">
    <location>
        <begin position="78"/>
        <end position="109"/>
    </location>
</feature>
<dbReference type="EMBL" id="BFEA01000159">
    <property type="protein sequence ID" value="GBG72123.1"/>
    <property type="molecule type" value="Genomic_DNA"/>
</dbReference>
<feature type="compositionally biased region" description="Low complexity" evidence="1">
    <location>
        <begin position="38"/>
        <end position="58"/>
    </location>
</feature>
<evidence type="ECO:0000313" key="3">
    <source>
        <dbReference type="EMBL" id="GBG72123.1"/>
    </source>
</evidence>
<feature type="transmembrane region" description="Helical" evidence="2">
    <location>
        <begin position="247"/>
        <end position="265"/>
    </location>
</feature>
<dbReference type="PANTHER" id="PTHR36777:SF2">
    <property type="entry name" value="EXPRESSED PROTEIN"/>
    <property type="match status" value="1"/>
</dbReference>
<accession>A0A388KQB5</accession>
<name>A0A388KQB5_CHABU</name>
<gene>
    <name evidence="3" type="ORF">CBR_g11056</name>
</gene>
<reference evidence="3 4" key="1">
    <citation type="journal article" date="2018" name="Cell">
        <title>The Chara Genome: Secondary Complexity and Implications for Plant Terrestrialization.</title>
        <authorList>
            <person name="Nishiyama T."/>
            <person name="Sakayama H."/>
            <person name="Vries J.D."/>
            <person name="Buschmann H."/>
            <person name="Saint-Marcoux D."/>
            <person name="Ullrich K.K."/>
            <person name="Haas F.B."/>
            <person name="Vanderstraeten L."/>
            <person name="Becker D."/>
            <person name="Lang D."/>
            <person name="Vosolsobe S."/>
            <person name="Rombauts S."/>
            <person name="Wilhelmsson P.K.I."/>
            <person name="Janitza P."/>
            <person name="Kern R."/>
            <person name="Heyl A."/>
            <person name="Rumpler F."/>
            <person name="Villalobos L.I.A.C."/>
            <person name="Clay J.M."/>
            <person name="Skokan R."/>
            <person name="Toyoda A."/>
            <person name="Suzuki Y."/>
            <person name="Kagoshima H."/>
            <person name="Schijlen E."/>
            <person name="Tajeshwar N."/>
            <person name="Catarino B."/>
            <person name="Hetherington A.J."/>
            <person name="Saltykova A."/>
            <person name="Bonnot C."/>
            <person name="Breuninger H."/>
            <person name="Symeonidi A."/>
            <person name="Radhakrishnan G.V."/>
            <person name="Van Nieuwerburgh F."/>
            <person name="Deforce D."/>
            <person name="Chang C."/>
            <person name="Karol K.G."/>
            <person name="Hedrich R."/>
            <person name="Ulvskov P."/>
            <person name="Glockner G."/>
            <person name="Delwiche C.F."/>
            <person name="Petrasek J."/>
            <person name="Van de Peer Y."/>
            <person name="Friml J."/>
            <person name="Beilby M."/>
            <person name="Dolan L."/>
            <person name="Kohara Y."/>
            <person name="Sugano S."/>
            <person name="Fujiyama A."/>
            <person name="Delaux P.-M."/>
            <person name="Quint M."/>
            <person name="TheiBen G."/>
            <person name="Hagemann M."/>
            <person name="Harholt J."/>
            <person name="Dunand C."/>
            <person name="Zachgo S."/>
            <person name="Langdale J."/>
            <person name="Maumus F."/>
            <person name="Straeten D.V.D."/>
            <person name="Gould S.B."/>
            <person name="Rensing S.A."/>
        </authorList>
    </citation>
    <scope>NUCLEOTIDE SEQUENCE [LARGE SCALE GENOMIC DNA]</scope>
    <source>
        <strain evidence="3 4">S276</strain>
    </source>
</reference>
<comment type="caution">
    <text evidence="3">The sequence shown here is derived from an EMBL/GenBank/DDBJ whole genome shotgun (WGS) entry which is preliminary data.</text>
</comment>
<keyword evidence="4" id="KW-1185">Reference proteome</keyword>
<dbReference type="Gramene" id="GBG72123">
    <property type="protein sequence ID" value="GBG72123"/>
    <property type="gene ID" value="CBR_g11056"/>
</dbReference>
<dbReference type="OrthoDB" id="534175at2759"/>
<dbReference type="PANTHER" id="PTHR36777">
    <property type="entry name" value="EXPRESSED PROTEIN"/>
    <property type="match status" value="1"/>
</dbReference>
<evidence type="ECO:0000313" key="4">
    <source>
        <dbReference type="Proteomes" id="UP000265515"/>
    </source>
</evidence>
<feature type="region of interest" description="Disordered" evidence="1">
    <location>
        <begin position="27"/>
        <end position="111"/>
    </location>
</feature>
<evidence type="ECO:0000256" key="2">
    <source>
        <dbReference type="SAM" id="Phobius"/>
    </source>
</evidence>
<organism evidence="3 4">
    <name type="scientific">Chara braunii</name>
    <name type="common">Braun's stonewort</name>
    <dbReference type="NCBI Taxonomy" id="69332"/>
    <lineage>
        <taxon>Eukaryota</taxon>
        <taxon>Viridiplantae</taxon>
        <taxon>Streptophyta</taxon>
        <taxon>Charophyceae</taxon>
        <taxon>Charales</taxon>
        <taxon>Characeae</taxon>
        <taxon>Chara</taxon>
    </lineage>
</organism>
<keyword evidence="2" id="KW-1133">Transmembrane helix</keyword>
<proteinExistence type="predicted"/>
<evidence type="ECO:0000256" key="1">
    <source>
        <dbReference type="SAM" id="MobiDB-lite"/>
    </source>
</evidence>
<feature type="compositionally biased region" description="Pro residues" evidence="1">
    <location>
        <begin position="66"/>
        <end position="77"/>
    </location>
</feature>
<keyword evidence="2" id="KW-0472">Membrane</keyword>
<protein>
    <submittedName>
        <fullName evidence="3">Uncharacterized protein</fullName>
    </submittedName>
</protein>
<sequence>MAFATCAAMASASSAPASWRLHPAMATSTLMTPPPPSSSSSVSPSSCLLTSSSPSPRSAVLLGERPAPPSPVLPPLRLPISLTSSRSPSSPPCSSLSSSSRRSSSLLPRCTVSGRSHHHALASRRWVGTVSPSSSSLGYGRSSDGDRLRAAALSSCFFVGSRVLLPGHVAGAQRGQRTRCGGALEVQAMKDKVEQALATGIRVGKQSWDAAVAMVPESVPRPVARSGVGVVGVLIAWTILKTLISTVLSLVVVAGVGFVIFRYLVGGDGSGGQGGGGMGGGSGSMNDDEALAEAKRIMDKYK</sequence>